<dbReference type="EMBL" id="KV907493">
    <property type="protein sequence ID" value="OOG00795.1"/>
    <property type="molecule type" value="Genomic_DNA"/>
</dbReference>
<feature type="domain" description="Tyrosine-protein phosphatase" evidence="3">
    <location>
        <begin position="96"/>
        <end position="252"/>
    </location>
</feature>
<dbReference type="GO" id="GO:0062026">
    <property type="term" value="P:negative regulation of SCF-dependent proteasomal ubiquitin-dependent catabolic process"/>
    <property type="evidence" value="ECO:0007669"/>
    <property type="project" value="TreeGrafter"/>
</dbReference>
<dbReference type="InterPro" id="IPR052449">
    <property type="entry name" value="STYX-Interacting_Phosphatase"/>
</dbReference>
<dbReference type="OMA" id="IAYIMVM"/>
<dbReference type="CDD" id="cd14498">
    <property type="entry name" value="DSP"/>
    <property type="match status" value="1"/>
</dbReference>
<evidence type="ECO:0000256" key="1">
    <source>
        <dbReference type="ARBA" id="ARBA00009649"/>
    </source>
</evidence>
<evidence type="ECO:0000313" key="5">
    <source>
        <dbReference type="Proteomes" id="UP000188318"/>
    </source>
</evidence>
<dbReference type="GO" id="GO:0005654">
    <property type="term" value="C:nucleoplasm"/>
    <property type="evidence" value="ECO:0007669"/>
    <property type="project" value="TreeGrafter"/>
</dbReference>
<proteinExistence type="inferred from homology"/>
<name>A0A1R3S218_ASPC5</name>
<keyword evidence="5" id="KW-1185">Reference proteome</keyword>
<reference evidence="5" key="1">
    <citation type="journal article" date="2017" name="Genome Biol.">
        <title>Comparative genomics reveals high biological diversity and specific adaptations in the industrially and medically important fungal genus Aspergillus.</title>
        <authorList>
            <person name="de Vries R.P."/>
            <person name="Riley R."/>
            <person name="Wiebenga A."/>
            <person name="Aguilar-Osorio G."/>
            <person name="Amillis S."/>
            <person name="Uchima C.A."/>
            <person name="Anderluh G."/>
            <person name="Asadollahi M."/>
            <person name="Askin M."/>
            <person name="Barry K."/>
            <person name="Battaglia E."/>
            <person name="Bayram O."/>
            <person name="Benocci T."/>
            <person name="Braus-Stromeyer S.A."/>
            <person name="Caldana C."/>
            <person name="Canovas D."/>
            <person name="Cerqueira G.C."/>
            <person name="Chen F."/>
            <person name="Chen W."/>
            <person name="Choi C."/>
            <person name="Clum A."/>
            <person name="Dos Santos R.A."/>
            <person name="Damasio A.R."/>
            <person name="Diallinas G."/>
            <person name="Emri T."/>
            <person name="Fekete E."/>
            <person name="Flipphi M."/>
            <person name="Freyberg S."/>
            <person name="Gallo A."/>
            <person name="Gournas C."/>
            <person name="Habgood R."/>
            <person name="Hainaut M."/>
            <person name="Harispe M.L."/>
            <person name="Henrissat B."/>
            <person name="Hilden K.S."/>
            <person name="Hope R."/>
            <person name="Hossain A."/>
            <person name="Karabika E."/>
            <person name="Karaffa L."/>
            <person name="Karanyi Z."/>
            <person name="Krasevec N."/>
            <person name="Kuo A."/>
            <person name="Kusch H."/>
            <person name="LaButti K."/>
            <person name="Lagendijk E.L."/>
            <person name="Lapidus A."/>
            <person name="Levasseur A."/>
            <person name="Lindquist E."/>
            <person name="Lipzen A."/>
            <person name="Logrieco A.F."/>
            <person name="MacCabe A."/>
            <person name="Maekelae M.R."/>
            <person name="Malavazi I."/>
            <person name="Melin P."/>
            <person name="Meyer V."/>
            <person name="Mielnichuk N."/>
            <person name="Miskei M."/>
            <person name="Molnar A.P."/>
            <person name="Mule G."/>
            <person name="Ngan C.Y."/>
            <person name="Orejas M."/>
            <person name="Orosz E."/>
            <person name="Ouedraogo J.P."/>
            <person name="Overkamp K.M."/>
            <person name="Park H.-S."/>
            <person name="Perrone G."/>
            <person name="Piumi F."/>
            <person name="Punt P.J."/>
            <person name="Ram A.F."/>
            <person name="Ramon A."/>
            <person name="Rauscher S."/>
            <person name="Record E."/>
            <person name="Riano-Pachon D.M."/>
            <person name="Robert V."/>
            <person name="Roehrig J."/>
            <person name="Ruller R."/>
            <person name="Salamov A."/>
            <person name="Salih N.S."/>
            <person name="Samson R.A."/>
            <person name="Sandor E."/>
            <person name="Sanguinetti M."/>
            <person name="Schuetze T."/>
            <person name="Sepcic K."/>
            <person name="Shelest E."/>
            <person name="Sherlock G."/>
            <person name="Sophianopoulou V."/>
            <person name="Squina F.M."/>
            <person name="Sun H."/>
            <person name="Susca A."/>
            <person name="Todd R.B."/>
            <person name="Tsang A."/>
            <person name="Unkles S.E."/>
            <person name="van de Wiele N."/>
            <person name="van Rossen-Uffink D."/>
            <person name="Oliveira J.V."/>
            <person name="Vesth T.C."/>
            <person name="Visser J."/>
            <person name="Yu J.-H."/>
            <person name="Zhou M."/>
            <person name="Andersen M.R."/>
            <person name="Archer D.B."/>
            <person name="Baker S.E."/>
            <person name="Benoit I."/>
            <person name="Brakhage A.A."/>
            <person name="Braus G.H."/>
            <person name="Fischer R."/>
            <person name="Frisvad J.C."/>
            <person name="Goldman G.H."/>
            <person name="Houbraken J."/>
            <person name="Oakley B."/>
            <person name="Pocsi I."/>
            <person name="Scazzocchio C."/>
            <person name="Seiboth B."/>
            <person name="vanKuyk P.A."/>
            <person name="Wortman J."/>
            <person name="Dyer P.S."/>
            <person name="Grigoriev I.V."/>
        </authorList>
    </citation>
    <scope>NUCLEOTIDE SEQUENCE [LARGE SCALE GENOMIC DNA]</scope>
    <source>
        <strain evidence="5">ITEM 5010</strain>
    </source>
</reference>
<protein>
    <recommendedName>
        <fullName evidence="3">Tyrosine-protein phosphatase domain-containing protein</fullName>
    </recommendedName>
</protein>
<accession>A0A1R3S218</accession>
<dbReference type="Proteomes" id="UP000188318">
    <property type="component" value="Unassembled WGS sequence"/>
</dbReference>
<dbReference type="Gene3D" id="3.90.190.10">
    <property type="entry name" value="Protein tyrosine phosphatase superfamily"/>
    <property type="match status" value="1"/>
</dbReference>
<dbReference type="PANTHER" id="PTHR46588:SF1">
    <property type="entry name" value="SERINE_THREONINE_TYROSINE-INTERACTING PROTEIN"/>
    <property type="match status" value="1"/>
</dbReference>
<organism evidence="4 5">
    <name type="scientific">Aspergillus carbonarius (strain ITEM 5010)</name>
    <dbReference type="NCBI Taxonomy" id="602072"/>
    <lineage>
        <taxon>Eukaryota</taxon>
        <taxon>Fungi</taxon>
        <taxon>Dikarya</taxon>
        <taxon>Ascomycota</taxon>
        <taxon>Pezizomycotina</taxon>
        <taxon>Eurotiomycetes</taxon>
        <taxon>Eurotiomycetidae</taxon>
        <taxon>Eurotiales</taxon>
        <taxon>Aspergillaceae</taxon>
        <taxon>Aspergillus</taxon>
        <taxon>Aspergillus subgen. Circumdati</taxon>
    </lineage>
</organism>
<gene>
    <name evidence="4" type="ORF">ASPCADRAFT_125807</name>
</gene>
<comment type="similarity">
    <text evidence="1">Belongs to the protein-tyrosine phosphatase family. Non-receptor class subfamily.</text>
</comment>
<dbReference type="STRING" id="602072.A0A1R3S218"/>
<dbReference type="GO" id="GO:0070372">
    <property type="term" value="P:regulation of ERK1 and ERK2 cascade"/>
    <property type="evidence" value="ECO:0007669"/>
    <property type="project" value="TreeGrafter"/>
</dbReference>
<dbReference type="SMART" id="SM00195">
    <property type="entry name" value="DSPc"/>
    <property type="match status" value="1"/>
</dbReference>
<dbReference type="GO" id="GO:0140096">
    <property type="term" value="F:catalytic activity, acting on a protein"/>
    <property type="evidence" value="ECO:0007669"/>
    <property type="project" value="UniProtKB-ARBA"/>
</dbReference>
<evidence type="ECO:0000313" key="4">
    <source>
        <dbReference type="EMBL" id="OOG00795.1"/>
    </source>
</evidence>
<dbReference type="InterPro" id="IPR020422">
    <property type="entry name" value="TYR_PHOSPHATASE_DUAL_dom"/>
</dbReference>
<dbReference type="PANTHER" id="PTHR46588">
    <property type="entry name" value="SERINE/THREONINE/TYROSINE-INTERACTING PROTEIN"/>
    <property type="match status" value="1"/>
</dbReference>
<evidence type="ECO:0000259" key="3">
    <source>
        <dbReference type="SMART" id="SM00195"/>
    </source>
</evidence>
<sequence length="310" mass="34690">MAQASSPVEVPMSQRSEAQYTPTHQYNLGTRLFQQPIYASATFEQLRLDQVEPVSLAAHQFREGEFIPIGFFDKVNPALFKLPTRDVEWSYDKRRTAQQILPCLHLGPWGCLAKRGWLNQDGFTLLLAIRDRRLAMARLVSGEKAAADLNIVADSVDIQDYQELITTLPQTICRINEHMASSAPSGLSGSTEKKVLVFCETGNNSSVLVVVAYLMVMLNLGVAQALQVVQSQRFCIDVGESATQMLLAFEAIIDAKRDVERTRRASFMEVSVPSKKRSNDRDTDGTGVDEYMALNQDRRPLAPFQDRPAY</sequence>
<dbReference type="GO" id="GO:0005737">
    <property type="term" value="C:cytoplasm"/>
    <property type="evidence" value="ECO:0007669"/>
    <property type="project" value="TreeGrafter"/>
</dbReference>
<dbReference type="OrthoDB" id="10252009at2759"/>
<dbReference type="AlphaFoldDB" id="A0A1R3S218"/>
<dbReference type="Pfam" id="PF00782">
    <property type="entry name" value="DSPc"/>
    <property type="match status" value="1"/>
</dbReference>
<dbReference type="SUPFAM" id="SSF52799">
    <property type="entry name" value="(Phosphotyrosine protein) phosphatases II"/>
    <property type="match status" value="1"/>
</dbReference>
<evidence type="ECO:0000256" key="2">
    <source>
        <dbReference type="SAM" id="MobiDB-lite"/>
    </source>
</evidence>
<feature type="region of interest" description="Disordered" evidence="2">
    <location>
        <begin position="267"/>
        <end position="310"/>
    </location>
</feature>
<dbReference type="VEuPathDB" id="FungiDB:ASPCADRAFT_125807"/>
<dbReference type="GO" id="GO:1990444">
    <property type="term" value="F:F-box domain binding"/>
    <property type="evidence" value="ECO:0007669"/>
    <property type="project" value="TreeGrafter"/>
</dbReference>
<dbReference type="InterPro" id="IPR000340">
    <property type="entry name" value="Dual-sp_phosphatase_cat-dom"/>
</dbReference>
<dbReference type="InterPro" id="IPR029021">
    <property type="entry name" value="Prot-tyrosine_phosphatase-like"/>
</dbReference>